<evidence type="ECO:0000313" key="3">
    <source>
        <dbReference type="EMBL" id="OAO95838.1"/>
    </source>
</evidence>
<evidence type="ECO:0000256" key="1">
    <source>
        <dbReference type="SAM" id="MobiDB-lite"/>
    </source>
</evidence>
<evidence type="ECO:0000259" key="2">
    <source>
        <dbReference type="PROSITE" id="PS50076"/>
    </source>
</evidence>
<dbReference type="InterPro" id="IPR018253">
    <property type="entry name" value="DnaJ_domain_CS"/>
</dbReference>
<feature type="region of interest" description="Disordered" evidence="1">
    <location>
        <begin position="239"/>
        <end position="301"/>
    </location>
</feature>
<dbReference type="PROSITE" id="PS50076">
    <property type="entry name" value="DNAJ_2"/>
    <property type="match status" value="1"/>
</dbReference>
<feature type="region of interest" description="Disordered" evidence="1">
    <location>
        <begin position="429"/>
        <end position="462"/>
    </location>
</feature>
<gene>
    <name evidence="3" type="ordered locus">AXX17_At5g52090</name>
</gene>
<reference evidence="4" key="1">
    <citation type="journal article" date="2016" name="Proc. Natl. Acad. Sci. U.S.A.">
        <title>Chromosome-level assembly of Arabidopsis thaliana Ler reveals the extent of translocation and inversion polymorphisms.</title>
        <authorList>
            <person name="Zapata L."/>
            <person name="Ding J."/>
            <person name="Willing E.M."/>
            <person name="Hartwig B."/>
            <person name="Bezdan D."/>
            <person name="Jiao W.B."/>
            <person name="Patel V."/>
            <person name="Velikkakam James G."/>
            <person name="Koornneef M."/>
            <person name="Ossowski S."/>
            <person name="Schneeberger K."/>
        </authorList>
    </citation>
    <scope>NUCLEOTIDE SEQUENCE [LARGE SCALE GENOMIC DNA]</scope>
    <source>
        <strain evidence="4">cv. Landsberg erecta</strain>
    </source>
</reference>
<dbReference type="InterPro" id="IPR024593">
    <property type="entry name" value="DUF3444"/>
</dbReference>
<dbReference type="PANTHER" id="PTHR44137:SF32">
    <property type="entry name" value="DNAJ HEAT SHOCK AMINO-TERMINAL DOMAIN PROTEIN"/>
    <property type="match status" value="1"/>
</dbReference>
<dbReference type="InterPro" id="IPR001623">
    <property type="entry name" value="DnaJ_domain"/>
</dbReference>
<dbReference type="EMBL" id="LUHQ01000005">
    <property type="protein sequence ID" value="OAO95838.1"/>
    <property type="molecule type" value="Genomic_DNA"/>
</dbReference>
<feature type="compositionally biased region" description="Basic and acidic residues" evidence="1">
    <location>
        <begin position="715"/>
        <end position="753"/>
    </location>
</feature>
<dbReference type="AlphaFoldDB" id="A0A178UPU4"/>
<dbReference type="Pfam" id="PF23551">
    <property type="entry name" value="Zn_ribbon_20"/>
    <property type="match status" value="1"/>
</dbReference>
<accession>A0A178UPU4</accession>
<dbReference type="Pfam" id="PF11926">
    <property type="entry name" value="DUF3444"/>
    <property type="match status" value="1"/>
</dbReference>
<proteinExistence type="predicted"/>
<dbReference type="SMART" id="SM00271">
    <property type="entry name" value="DnaJ"/>
    <property type="match status" value="1"/>
</dbReference>
<feature type="compositionally biased region" description="Polar residues" evidence="1">
    <location>
        <begin position="282"/>
        <end position="292"/>
    </location>
</feature>
<dbReference type="PRINTS" id="PR00625">
    <property type="entry name" value="JDOMAIN"/>
</dbReference>
<organism evidence="3 4">
    <name type="scientific">Arabidopsis thaliana</name>
    <name type="common">Mouse-ear cress</name>
    <dbReference type="NCBI Taxonomy" id="3702"/>
    <lineage>
        <taxon>Eukaryota</taxon>
        <taxon>Viridiplantae</taxon>
        <taxon>Streptophyta</taxon>
        <taxon>Embryophyta</taxon>
        <taxon>Tracheophyta</taxon>
        <taxon>Spermatophyta</taxon>
        <taxon>Magnoliopsida</taxon>
        <taxon>eudicotyledons</taxon>
        <taxon>Gunneridae</taxon>
        <taxon>Pentapetalae</taxon>
        <taxon>rosids</taxon>
        <taxon>malvids</taxon>
        <taxon>Brassicales</taxon>
        <taxon>Brassicaceae</taxon>
        <taxon>Camelineae</taxon>
        <taxon>Arabidopsis</taxon>
    </lineage>
</organism>
<protein>
    <recommendedName>
        <fullName evidence="2">J domain-containing protein</fullName>
    </recommendedName>
</protein>
<dbReference type="PANTHER" id="PTHR44137">
    <property type="entry name" value="BNAC03G44070D PROTEIN"/>
    <property type="match status" value="1"/>
</dbReference>
<dbReference type="InterPro" id="IPR036869">
    <property type="entry name" value="J_dom_sf"/>
</dbReference>
<feature type="compositionally biased region" description="Low complexity" evidence="1">
    <location>
        <begin position="263"/>
        <end position="275"/>
    </location>
</feature>
<feature type="region of interest" description="Disordered" evidence="1">
    <location>
        <begin position="337"/>
        <end position="366"/>
    </location>
</feature>
<dbReference type="InterPro" id="IPR056988">
    <property type="entry name" value="Zn_ribbon_pln"/>
</dbReference>
<dbReference type="PROSITE" id="PS00636">
    <property type="entry name" value="DNAJ_1"/>
    <property type="match status" value="1"/>
</dbReference>
<feature type="domain" description="J" evidence="2">
    <location>
        <begin position="66"/>
        <end position="130"/>
    </location>
</feature>
<dbReference type="Pfam" id="PF00226">
    <property type="entry name" value="DnaJ"/>
    <property type="match status" value="1"/>
</dbReference>
<feature type="region of interest" description="Disordered" evidence="1">
    <location>
        <begin position="707"/>
        <end position="760"/>
    </location>
</feature>
<dbReference type="Gene3D" id="1.10.287.110">
    <property type="entry name" value="DnaJ domain"/>
    <property type="match status" value="1"/>
</dbReference>
<dbReference type="CDD" id="cd06257">
    <property type="entry name" value="DnaJ"/>
    <property type="match status" value="1"/>
</dbReference>
<feature type="compositionally biased region" description="Basic residues" evidence="1">
    <location>
        <begin position="171"/>
        <end position="181"/>
    </location>
</feature>
<dbReference type="ExpressionAtlas" id="A0A178UPU4">
    <property type="expression patterns" value="baseline and differential"/>
</dbReference>
<sequence length="760" mass="85741">MECNKDEAKRAMDIAERKMTEKDYTGAKKFANKAQNLFPELDGLKQLFVAINVYISGEKTFAGEADWYGVLGVDPFASDEALKKQYRKLVLMLHPDKNKCKGAEGAFNLVAEAWALLSDKDKRILYNVKRGKDVKAAQQRFPTTQREIPSHQPTSNGIPNVREHVVSSARARYKPATRKPAARMDRSRTGSPAFVYPTQESSTFWTMCNKCDTQYEYQRVYLNQTLLCPHCHHGFVAEEKTPPTNIPKPPVNISSNQHHRSSKNQASNKNSNGSSYRREPATSVNHNFQWDSSRMGGSYSRNATNETANVVQQGQDKLKRVFGETQEREAARGFTNSDLGNFKRQKTDDSHMRGPSAGKLSNQIGASRSSTPFYAANENTESSNTIGSRHPYVQALLRSDIKKALMDRGQSEIFKRLPMMIAKMEGKVNPTEGEKNSTKAMSSKASEVERSKMSSTANEVERSVEVIPHDSDEEKDDEVKEIVVPDSDFHNFDLDRSESAFKDDQIWAAYDDADGMPRFYARIQKVISVNPFKLKISWLNSKTTSEFGPIDWMGAGFAKSCGDFRCGRYESTDTLNAFSHSVDFTKGARGLLHILPKKGQVWALYRNWSPEWDKNTPDEVKHKYEMVEVLDDYTEDDQSLTVALLLKTEGFRVVFRRCTEKLGVRKIAKEEMLRFSHQVPHYILTGKEADNAPEGFLELDPAATPCAFSSENAEADEKSEAVKENEQGEAVKENEESEALKENEESEAVKENEEVGMDLD</sequence>
<dbReference type="Proteomes" id="UP000078284">
    <property type="component" value="Chromosome 5"/>
</dbReference>
<feature type="region of interest" description="Disordered" evidence="1">
    <location>
        <begin position="168"/>
        <end position="193"/>
    </location>
</feature>
<evidence type="ECO:0000313" key="4">
    <source>
        <dbReference type="Proteomes" id="UP000078284"/>
    </source>
</evidence>
<comment type="caution">
    <text evidence="3">The sequence shown here is derived from an EMBL/GenBank/DDBJ whole genome shotgun (WGS) entry which is preliminary data.</text>
</comment>
<name>A0A178UPU4_ARATH</name>
<dbReference type="SUPFAM" id="SSF46565">
    <property type="entry name" value="Chaperone J-domain"/>
    <property type="match status" value="1"/>
</dbReference>